<keyword evidence="7 10" id="KW-1133">Transmembrane helix</keyword>
<dbReference type="GO" id="GO:0045277">
    <property type="term" value="C:respiratory chain complex IV"/>
    <property type="evidence" value="ECO:0007669"/>
    <property type="project" value="InterPro"/>
</dbReference>
<dbReference type="Proteomes" id="UP000694565">
    <property type="component" value="Unplaced"/>
</dbReference>
<protein>
    <submittedName>
        <fullName evidence="11">Uncharacterized protein</fullName>
    </submittedName>
</protein>
<dbReference type="SUPFAM" id="SSF81431">
    <property type="entry name" value="Mitochondrial cytochrome c oxidase subunit VIIIb (aka IX)"/>
    <property type="match status" value="1"/>
</dbReference>
<evidence type="ECO:0000256" key="9">
    <source>
        <dbReference type="ARBA" id="ARBA00023136"/>
    </source>
</evidence>
<evidence type="ECO:0000313" key="11">
    <source>
        <dbReference type="Ensembl" id="ENSCLMP00005019237.1"/>
    </source>
</evidence>
<reference evidence="11" key="1">
    <citation type="submission" date="2025-08" db="UniProtKB">
        <authorList>
            <consortium name="Ensembl"/>
        </authorList>
    </citation>
    <scope>IDENTIFICATION</scope>
</reference>
<proteinExistence type="inferred from homology"/>
<accession>A0A8C2XKI0</accession>
<dbReference type="Ensembl" id="ENSCLMT00005020257.1">
    <property type="protein sequence ID" value="ENSCLMP00005019237.1"/>
    <property type="gene ID" value="ENSCLMG00005009677.1"/>
</dbReference>
<dbReference type="Pfam" id="PF02285">
    <property type="entry name" value="COX8"/>
    <property type="match status" value="1"/>
</dbReference>
<evidence type="ECO:0000256" key="3">
    <source>
        <dbReference type="ARBA" id="ARBA00010117"/>
    </source>
</evidence>
<comment type="subcellular location">
    <subcellularLocation>
        <location evidence="1">Mitochondrion inner membrane</location>
        <topology evidence="1">Single-pass membrane protein</topology>
    </subcellularLocation>
</comment>
<evidence type="ECO:0000256" key="8">
    <source>
        <dbReference type="ARBA" id="ARBA00023128"/>
    </source>
</evidence>
<evidence type="ECO:0000313" key="12">
    <source>
        <dbReference type="Proteomes" id="UP000694565"/>
    </source>
</evidence>
<dbReference type="AlphaFoldDB" id="A0A8C2XKI0"/>
<dbReference type="InterPro" id="IPR036548">
    <property type="entry name" value="Cyt_c_oxidase_su8_sf"/>
</dbReference>
<evidence type="ECO:0000256" key="2">
    <source>
        <dbReference type="ARBA" id="ARBA00004673"/>
    </source>
</evidence>
<dbReference type="PANTHER" id="PTHR16717">
    <property type="entry name" value="CYTOCHROME C OXIDASE POLYPEPTIDE VIII"/>
    <property type="match status" value="1"/>
</dbReference>
<dbReference type="PANTHER" id="PTHR16717:SF5">
    <property type="entry name" value="CYTOCHROME C OXIDASE SUBUNIT 8, ISOFORM A"/>
    <property type="match status" value="1"/>
</dbReference>
<organism evidence="11 12">
    <name type="scientific">Cyclopterus lumpus</name>
    <name type="common">Lumpsucker</name>
    <dbReference type="NCBI Taxonomy" id="8103"/>
    <lineage>
        <taxon>Eukaryota</taxon>
        <taxon>Metazoa</taxon>
        <taxon>Chordata</taxon>
        <taxon>Craniata</taxon>
        <taxon>Vertebrata</taxon>
        <taxon>Euteleostomi</taxon>
        <taxon>Actinopterygii</taxon>
        <taxon>Neopterygii</taxon>
        <taxon>Teleostei</taxon>
        <taxon>Neoteleostei</taxon>
        <taxon>Acanthomorphata</taxon>
        <taxon>Eupercaria</taxon>
        <taxon>Perciformes</taxon>
        <taxon>Cottioidei</taxon>
        <taxon>Cottales</taxon>
        <taxon>Cyclopteridae</taxon>
        <taxon>Cyclopterus</taxon>
    </lineage>
</organism>
<reference evidence="11" key="2">
    <citation type="submission" date="2025-09" db="UniProtKB">
        <authorList>
            <consortium name="Ensembl"/>
        </authorList>
    </citation>
    <scope>IDENTIFICATION</scope>
</reference>
<dbReference type="InterPro" id="IPR003205">
    <property type="entry name" value="Cyt_c_oxidase_su8"/>
</dbReference>
<dbReference type="FunFam" id="4.10.81.10:FF:000001">
    <property type="entry name" value="Cytochrome c oxidase subunit 8B, mitochondrial"/>
    <property type="match status" value="1"/>
</dbReference>
<dbReference type="UniPathway" id="UPA00705"/>
<evidence type="ECO:0000256" key="10">
    <source>
        <dbReference type="SAM" id="Phobius"/>
    </source>
</evidence>
<keyword evidence="8" id="KW-0496">Mitochondrion</keyword>
<keyword evidence="5" id="KW-0999">Mitochondrion inner membrane</keyword>
<dbReference type="Gene3D" id="4.10.81.10">
    <property type="entry name" value="Cytochrome c oxidase, subunit 8"/>
    <property type="match status" value="1"/>
</dbReference>
<dbReference type="GO" id="GO:0005743">
    <property type="term" value="C:mitochondrial inner membrane"/>
    <property type="evidence" value="ECO:0007669"/>
    <property type="project" value="UniProtKB-SubCell"/>
</dbReference>
<evidence type="ECO:0000256" key="1">
    <source>
        <dbReference type="ARBA" id="ARBA00004434"/>
    </source>
</evidence>
<feature type="transmembrane region" description="Helical" evidence="10">
    <location>
        <begin position="40"/>
        <end position="64"/>
    </location>
</feature>
<sequence length="73" mass="8036">MSGVFTALLRARRALAQKASLMIQQRASYIRGKPPKDHIGPAQTIFVLTVMTVTILGPSGWILAHLDEYKSRG</sequence>
<evidence type="ECO:0000256" key="6">
    <source>
        <dbReference type="ARBA" id="ARBA00022946"/>
    </source>
</evidence>
<name>A0A8C2XKI0_CYCLU</name>
<comment type="similarity">
    <text evidence="3">Belongs to the cytochrome c oxidase VIII family.</text>
</comment>
<keyword evidence="4 10" id="KW-0812">Transmembrane</keyword>
<comment type="pathway">
    <text evidence="2">Energy metabolism; oxidative phosphorylation.</text>
</comment>
<dbReference type="CDD" id="cd00930">
    <property type="entry name" value="Cyt_c_Oxidase_VIII"/>
    <property type="match status" value="1"/>
</dbReference>
<keyword evidence="6" id="KW-0809">Transit peptide</keyword>
<dbReference type="GO" id="GO:0006123">
    <property type="term" value="P:mitochondrial electron transport, cytochrome c to oxygen"/>
    <property type="evidence" value="ECO:0007669"/>
    <property type="project" value="InterPro"/>
</dbReference>
<evidence type="ECO:0000256" key="4">
    <source>
        <dbReference type="ARBA" id="ARBA00022692"/>
    </source>
</evidence>
<dbReference type="GeneTree" id="ENSGT01150000287212"/>
<evidence type="ECO:0000256" key="5">
    <source>
        <dbReference type="ARBA" id="ARBA00022792"/>
    </source>
</evidence>
<keyword evidence="9 10" id="KW-0472">Membrane</keyword>
<keyword evidence="12" id="KW-1185">Reference proteome</keyword>
<evidence type="ECO:0000256" key="7">
    <source>
        <dbReference type="ARBA" id="ARBA00022989"/>
    </source>
</evidence>